<dbReference type="SUPFAM" id="SSF53098">
    <property type="entry name" value="Ribonuclease H-like"/>
    <property type="match status" value="1"/>
</dbReference>
<dbReference type="InterPro" id="IPR001584">
    <property type="entry name" value="Integrase_cat-core"/>
</dbReference>
<dbReference type="VEuPathDB" id="VectorBase:CSON010322"/>
<evidence type="ECO:0000313" key="2">
    <source>
        <dbReference type="EMBL" id="SSX16225.1"/>
    </source>
</evidence>
<dbReference type="OMA" id="SCAMSER"/>
<dbReference type="GO" id="GO:0015074">
    <property type="term" value="P:DNA integration"/>
    <property type="evidence" value="ECO:0007669"/>
    <property type="project" value="InterPro"/>
</dbReference>
<accession>A0A336LHQ9</accession>
<dbReference type="EMBL" id="UFQS01004171">
    <property type="protein sequence ID" value="SSX16225.1"/>
    <property type="molecule type" value="Genomic_DNA"/>
</dbReference>
<evidence type="ECO:0000313" key="3">
    <source>
        <dbReference type="EMBL" id="SSX35549.1"/>
    </source>
</evidence>
<reference evidence="2" key="1">
    <citation type="submission" date="2018-04" db="EMBL/GenBank/DDBJ databases">
        <authorList>
            <person name="Go L.Y."/>
            <person name="Mitchell J.A."/>
        </authorList>
    </citation>
    <scope>NUCLEOTIDE SEQUENCE</scope>
    <source>
        <tissue evidence="2">Whole organism</tissue>
    </source>
</reference>
<feature type="domain" description="Integrase catalytic" evidence="1">
    <location>
        <begin position="507"/>
        <end position="700"/>
    </location>
</feature>
<dbReference type="EMBL" id="UFQT01004171">
    <property type="protein sequence ID" value="SSX35549.1"/>
    <property type="molecule type" value="Genomic_DNA"/>
</dbReference>
<dbReference type="PROSITE" id="PS50994">
    <property type="entry name" value="INTEGRASE"/>
    <property type="match status" value="1"/>
</dbReference>
<gene>
    <name evidence="2" type="primary">CSON010322</name>
</gene>
<name>A0A336LHQ9_CULSO</name>
<organism evidence="2">
    <name type="scientific">Culicoides sonorensis</name>
    <name type="common">Biting midge</name>
    <dbReference type="NCBI Taxonomy" id="179676"/>
    <lineage>
        <taxon>Eukaryota</taxon>
        <taxon>Metazoa</taxon>
        <taxon>Ecdysozoa</taxon>
        <taxon>Arthropoda</taxon>
        <taxon>Hexapoda</taxon>
        <taxon>Insecta</taxon>
        <taxon>Pterygota</taxon>
        <taxon>Neoptera</taxon>
        <taxon>Endopterygota</taxon>
        <taxon>Diptera</taxon>
        <taxon>Nematocera</taxon>
        <taxon>Chironomoidea</taxon>
        <taxon>Ceratopogonidae</taxon>
        <taxon>Ceratopogoninae</taxon>
        <taxon>Culicoides</taxon>
        <taxon>Monoculicoides</taxon>
    </lineage>
</organism>
<dbReference type="GO" id="GO:0003676">
    <property type="term" value="F:nucleic acid binding"/>
    <property type="evidence" value="ECO:0007669"/>
    <property type="project" value="InterPro"/>
</dbReference>
<dbReference type="AlphaFoldDB" id="A0A336LHQ9"/>
<dbReference type="Pfam" id="PF00665">
    <property type="entry name" value="rve"/>
    <property type="match status" value="1"/>
</dbReference>
<protein>
    <submittedName>
        <fullName evidence="2">CSON010322 protein</fullName>
    </submittedName>
</protein>
<proteinExistence type="predicted"/>
<sequence length="825" mass="93453">MAAIPPELHGSKLNIGDKDVIKALGLLWHPETDTFSYHHHDEHRPVTKRAILSEVTSLFDPLGLVAPVTVLGKIFVQQLWSVKIAWDESLSQEHATSWLKLKSQLPQVKEISIPRYVLGDSIRITLHGFADASKKAYAAALYVRSCDSNGNVVVNLLCAKTKVAPLKTVTLPRLELLGGDLLAKLYKKVVPNLPFKVQKTYLWLDASIALTWIKGSPHKWTSFVATRVTNIQTITANCEWRHVPTESNPADLASRGLLPSQLKKADMWFTGPPFLQKHPLEWPNRFVSPVTVPEEAPPMHILSAKINTPDLVSNSKFQSWNSLQRVFGYVARFIANIKTKRQCKHKWSMGDALPSPLTVDEKEAGLQTAIKLVQRHHFQDIVAKLEMESPLDKRHPITSLNPFLDTTGMLRARGRLCKSVDLSTASKYPFIIPGDHPITKSLFIHTHVDLMHCGPRQLLGTVYRRFWPLNGKVLANRIVKTCLRCQWVQPKPAEQIMGMLPKFRVSIVERPFMATGVDFFEPIWISTQGRGHKRIKAYVAVFVCFTTKAIHMELVDDLSTPGFLNALQRFVSRRGCPSEMYSDNGRNFLGARNLIYDAQERYNSDEHWPAVYDWCRSHGITWNFIPPRTPHQGGLWEAAVKSAKFHLLRALGNSSLRRSEIETVLTCVEAILNSRPLVPVSLNPADEQPLTPGHFLIGGPIKSLPEPYLLEKNLNTLERYKRVMAIKQLFWKQWSHEYLHTLMNRTKWMREKPNLLQGAIVLIVDKLTKPLLWRWGKIVATHTGVDGKVRSVTVKTTTGTYDRGITEVCPLPFEDVDQVMTPSES</sequence>
<dbReference type="PANTHER" id="PTHR47331">
    <property type="entry name" value="PHD-TYPE DOMAIN-CONTAINING PROTEIN"/>
    <property type="match status" value="1"/>
</dbReference>
<dbReference type="InterPro" id="IPR012337">
    <property type="entry name" value="RNaseH-like_sf"/>
</dbReference>
<dbReference type="InterPro" id="IPR036397">
    <property type="entry name" value="RNaseH_sf"/>
</dbReference>
<dbReference type="Gene3D" id="3.30.420.10">
    <property type="entry name" value="Ribonuclease H-like superfamily/Ribonuclease H"/>
    <property type="match status" value="1"/>
</dbReference>
<dbReference type="InterPro" id="IPR040676">
    <property type="entry name" value="DUF5641"/>
</dbReference>
<reference evidence="3" key="2">
    <citation type="submission" date="2018-07" db="EMBL/GenBank/DDBJ databases">
        <authorList>
            <person name="Quirk P.G."/>
            <person name="Krulwich T.A."/>
        </authorList>
    </citation>
    <scope>NUCLEOTIDE SEQUENCE</scope>
</reference>
<evidence type="ECO:0000259" key="1">
    <source>
        <dbReference type="PROSITE" id="PS50994"/>
    </source>
</evidence>
<dbReference type="InterPro" id="IPR008042">
    <property type="entry name" value="Retrotrans_Pao"/>
</dbReference>
<dbReference type="Pfam" id="PF18701">
    <property type="entry name" value="DUF5641"/>
    <property type="match status" value="1"/>
</dbReference>
<dbReference type="Pfam" id="PF05380">
    <property type="entry name" value="Peptidase_A17"/>
    <property type="match status" value="1"/>
</dbReference>